<dbReference type="PANTHER" id="PTHR37162:SF10">
    <property type="entry name" value="DUF4371 DOMAIN-CONTAINING PROTEIN"/>
    <property type="match status" value="1"/>
</dbReference>
<evidence type="ECO:0000313" key="2">
    <source>
        <dbReference type="Proteomes" id="UP001160148"/>
    </source>
</evidence>
<name>A0AAV0YC45_9HEMI</name>
<dbReference type="InterPro" id="IPR012337">
    <property type="entry name" value="RNaseH-like_sf"/>
</dbReference>
<evidence type="ECO:0008006" key="3">
    <source>
        <dbReference type="Google" id="ProtNLM"/>
    </source>
</evidence>
<evidence type="ECO:0000313" key="1">
    <source>
        <dbReference type="EMBL" id="CAI6377792.1"/>
    </source>
</evidence>
<keyword evidence="2" id="KW-1185">Reference proteome</keyword>
<sequence length="260" mass="29803">MPKVKRKCVFNENLQKEYEFLKICVKPGIIDKIECIKCVAIFSIEHGGKSDITQHINTKPHKLAVESEKGNSERGLFMCARRQHNHSFISMDCTSQLIRKMYDKKFSCSRTKTKAIIVNVLYPYAYEKLKTYLSNANFVSILIDSSNHKDLKMIPILVRYFSPDSGLKTIILEFTDLPGETAEELTNYVWTLLKTWKIDKRVIALSADNTNTDFGGVILKRGKNNLFYRLKNNFGHHLIGVGCSAHILNNAIQTFLCLFK</sequence>
<protein>
    <recommendedName>
        <fullName evidence="3">Transposase</fullName>
    </recommendedName>
</protein>
<proteinExistence type="predicted"/>
<dbReference type="PANTHER" id="PTHR37162">
    <property type="entry name" value="HAT FAMILY DIMERISATION DOMAINCONTAINING PROTEIN-RELATED"/>
    <property type="match status" value="1"/>
</dbReference>
<dbReference type="EMBL" id="CARXXK010001860">
    <property type="protein sequence ID" value="CAI6377792.1"/>
    <property type="molecule type" value="Genomic_DNA"/>
</dbReference>
<gene>
    <name evidence="1" type="ORF">MEUPH1_LOCUS30998</name>
</gene>
<reference evidence="1 2" key="1">
    <citation type="submission" date="2023-01" db="EMBL/GenBank/DDBJ databases">
        <authorList>
            <person name="Whitehead M."/>
        </authorList>
    </citation>
    <scope>NUCLEOTIDE SEQUENCE [LARGE SCALE GENOMIC DNA]</scope>
</reference>
<organism evidence="1 2">
    <name type="scientific">Macrosiphum euphorbiae</name>
    <name type="common">potato aphid</name>
    <dbReference type="NCBI Taxonomy" id="13131"/>
    <lineage>
        <taxon>Eukaryota</taxon>
        <taxon>Metazoa</taxon>
        <taxon>Ecdysozoa</taxon>
        <taxon>Arthropoda</taxon>
        <taxon>Hexapoda</taxon>
        <taxon>Insecta</taxon>
        <taxon>Pterygota</taxon>
        <taxon>Neoptera</taxon>
        <taxon>Paraneoptera</taxon>
        <taxon>Hemiptera</taxon>
        <taxon>Sternorrhyncha</taxon>
        <taxon>Aphidomorpha</taxon>
        <taxon>Aphidoidea</taxon>
        <taxon>Aphididae</taxon>
        <taxon>Macrosiphini</taxon>
        <taxon>Macrosiphum</taxon>
    </lineage>
</organism>
<dbReference type="SUPFAM" id="SSF53098">
    <property type="entry name" value="Ribonuclease H-like"/>
    <property type="match status" value="1"/>
</dbReference>
<accession>A0AAV0YC45</accession>
<comment type="caution">
    <text evidence="1">The sequence shown here is derived from an EMBL/GenBank/DDBJ whole genome shotgun (WGS) entry which is preliminary data.</text>
</comment>
<dbReference type="AlphaFoldDB" id="A0AAV0YC45"/>
<dbReference type="Proteomes" id="UP001160148">
    <property type="component" value="Unassembled WGS sequence"/>
</dbReference>